<evidence type="ECO:0000256" key="12">
    <source>
        <dbReference type="ARBA" id="ARBA00022857"/>
    </source>
</evidence>
<dbReference type="GO" id="GO:0071555">
    <property type="term" value="P:cell wall organization"/>
    <property type="evidence" value="ECO:0007669"/>
    <property type="project" value="UniProtKB-KW"/>
</dbReference>
<evidence type="ECO:0000256" key="5">
    <source>
        <dbReference type="ARBA" id="ARBA00010485"/>
    </source>
</evidence>
<dbReference type="GO" id="GO:0009252">
    <property type="term" value="P:peptidoglycan biosynthetic process"/>
    <property type="evidence" value="ECO:0007669"/>
    <property type="project" value="UniProtKB-UniRule"/>
</dbReference>
<dbReference type="PANTHER" id="PTHR21071">
    <property type="entry name" value="UDP-N-ACETYLENOLPYRUVOYLGLUCOSAMINE REDUCTASE"/>
    <property type="match status" value="1"/>
</dbReference>
<keyword evidence="17 20" id="KW-0961">Cell wall biogenesis/degradation</keyword>
<dbReference type="KEGG" id="nik:F5I99_08335"/>
<evidence type="ECO:0000256" key="4">
    <source>
        <dbReference type="ARBA" id="ARBA00004752"/>
    </source>
</evidence>
<evidence type="ECO:0000256" key="6">
    <source>
        <dbReference type="ARBA" id="ARBA00012518"/>
    </source>
</evidence>
<evidence type="ECO:0000256" key="14">
    <source>
        <dbReference type="ARBA" id="ARBA00022984"/>
    </source>
</evidence>
<dbReference type="InterPro" id="IPR011601">
    <property type="entry name" value="MurB_C"/>
</dbReference>
<feature type="domain" description="FAD-binding PCMH-type" evidence="21">
    <location>
        <begin position="18"/>
        <end position="189"/>
    </location>
</feature>
<feature type="active site" description="Proton donor" evidence="20">
    <location>
        <position position="241"/>
    </location>
</feature>
<dbReference type="HAMAP" id="MF_00037">
    <property type="entry name" value="MurB"/>
    <property type="match status" value="1"/>
</dbReference>
<dbReference type="GO" id="GO:0005829">
    <property type="term" value="C:cytosol"/>
    <property type="evidence" value="ECO:0007669"/>
    <property type="project" value="TreeGrafter"/>
</dbReference>
<dbReference type="EMBL" id="CP044222">
    <property type="protein sequence ID" value="QEW06517.1"/>
    <property type="molecule type" value="Genomic_DNA"/>
</dbReference>
<dbReference type="Proteomes" id="UP000325606">
    <property type="component" value="Chromosome"/>
</dbReference>
<gene>
    <name evidence="20 22" type="primary">murB</name>
    <name evidence="22" type="ORF">F5I99_08335</name>
</gene>
<dbReference type="GO" id="GO:0008360">
    <property type="term" value="P:regulation of cell shape"/>
    <property type="evidence" value="ECO:0007669"/>
    <property type="project" value="UniProtKB-KW"/>
</dbReference>
<evidence type="ECO:0000256" key="2">
    <source>
        <dbReference type="ARBA" id="ARBA00003921"/>
    </source>
</evidence>
<dbReference type="InterPro" id="IPR016169">
    <property type="entry name" value="FAD-bd_PCMH_sub2"/>
</dbReference>
<dbReference type="Pfam" id="PF02873">
    <property type="entry name" value="MurB_C"/>
    <property type="match status" value="1"/>
</dbReference>
<dbReference type="PANTHER" id="PTHR21071:SF4">
    <property type="entry name" value="UDP-N-ACETYLENOLPYRUVOYLGLUCOSAMINE REDUCTASE"/>
    <property type="match status" value="1"/>
</dbReference>
<proteinExistence type="inferred from homology"/>
<dbReference type="InterPro" id="IPR036318">
    <property type="entry name" value="FAD-bd_PCMH-like_sf"/>
</dbReference>
<dbReference type="SUPFAM" id="SSF56194">
    <property type="entry name" value="Uridine diphospho-N-Acetylenolpyruvylglucosamine reductase, MurB, C-terminal domain"/>
    <property type="match status" value="1"/>
</dbReference>
<evidence type="ECO:0000256" key="10">
    <source>
        <dbReference type="ARBA" id="ARBA00022630"/>
    </source>
</evidence>
<keyword evidence="15 20" id="KW-0560">Oxidoreductase</keyword>
<dbReference type="InterPro" id="IPR016166">
    <property type="entry name" value="FAD-bd_PCMH"/>
</dbReference>
<keyword evidence="12 20" id="KW-0521">NADP</keyword>
<dbReference type="GO" id="GO:0008762">
    <property type="term" value="F:UDP-N-acetylmuramate dehydrogenase activity"/>
    <property type="evidence" value="ECO:0007669"/>
    <property type="project" value="UniProtKB-UniRule"/>
</dbReference>
<comment type="cofactor">
    <cofactor evidence="1 20">
        <name>FAD</name>
        <dbReference type="ChEBI" id="CHEBI:57692"/>
    </cofactor>
</comment>
<dbReference type="RefSeq" id="WP_151054932.1">
    <property type="nucleotide sequence ID" value="NZ_CP044222.1"/>
</dbReference>
<keyword evidence="8 20" id="KW-0963">Cytoplasm</keyword>
<comment type="pathway">
    <text evidence="4 20">Cell wall biogenesis; peptidoglycan biosynthesis.</text>
</comment>
<keyword evidence="13 20" id="KW-0133">Cell shape</keyword>
<dbReference type="InterPro" id="IPR003170">
    <property type="entry name" value="MurB"/>
</dbReference>
<feature type="active site" evidence="20">
    <location>
        <position position="336"/>
    </location>
</feature>
<evidence type="ECO:0000313" key="22">
    <source>
        <dbReference type="EMBL" id="QEW06517.1"/>
    </source>
</evidence>
<dbReference type="NCBIfam" id="TIGR00179">
    <property type="entry name" value="murB"/>
    <property type="match status" value="1"/>
</dbReference>
<comment type="function">
    <text evidence="2 20">Cell wall formation.</text>
</comment>
<dbReference type="PROSITE" id="PS51387">
    <property type="entry name" value="FAD_PCMH"/>
    <property type="match status" value="1"/>
</dbReference>
<evidence type="ECO:0000256" key="9">
    <source>
        <dbReference type="ARBA" id="ARBA00022618"/>
    </source>
</evidence>
<dbReference type="InterPro" id="IPR016167">
    <property type="entry name" value="FAD-bd_PCMH_sub1"/>
</dbReference>
<evidence type="ECO:0000313" key="23">
    <source>
        <dbReference type="Proteomes" id="UP000325606"/>
    </source>
</evidence>
<keyword evidence="16 20" id="KW-0131">Cell cycle</keyword>
<keyword evidence="10 20" id="KW-0285">Flavoprotein</keyword>
<name>A0A5J6LDA8_9GAMM</name>
<evidence type="ECO:0000259" key="21">
    <source>
        <dbReference type="PROSITE" id="PS51387"/>
    </source>
</evidence>
<evidence type="ECO:0000256" key="16">
    <source>
        <dbReference type="ARBA" id="ARBA00023306"/>
    </source>
</evidence>
<dbReference type="InterPro" id="IPR006094">
    <property type="entry name" value="Oxid_FAD_bind_N"/>
</dbReference>
<evidence type="ECO:0000256" key="17">
    <source>
        <dbReference type="ARBA" id="ARBA00023316"/>
    </source>
</evidence>
<evidence type="ECO:0000256" key="1">
    <source>
        <dbReference type="ARBA" id="ARBA00001974"/>
    </source>
</evidence>
<comment type="similarity">
    <text evidence="5 20">Belongs to the MurB family.</text>
</comment>
<dbReference type="Gene3D" id="3.90.78.10">
    <property type="entry name" value="UDP-N-acetylenolpyruvoylglucosamine reductase, C-terminal domain"/>
    <property type="match status" value="1"/>
</dbReference>
<protein>
    <recommendedName>
        <fullName evidence="7 20">UDP-N-acetylenolpyruvoylglucosamine reductase</fullName>
        <ecNumber evidence="6 20">1.3.1.98</ecNumber>
    </recommendedName>
    <alternativeName>
        <fullName evidence="18 20">UDP-N-acetylmuramate dehydrogenase</fullName>
    </alternativeName>
</protein>
<dbReference type="EC" id="1.3.1.98" evidence="6 20"/>
<dbReference type="Gene3D" id="3.30.465.10">
    <property type="match status" value="1"/>
</dbReference>
<dbReference type="AlphaFoldDB" id="A0A5J6LDA8"/>
<dbReference type="UniPathway" id="UPA00219"/>
<dbReference type="Gene3D" id="3.30.43.10">
    <property type="entry name" value="Uridine Diphospho-n-acetylenolpyruvylglucosamine Reductase, domain 2"/>
    <property type="match status" value="1"/>
</dbReference>
<keyword evidence="23" id="KW-1185">Reference proteome</keyword>
<keyword evidence="11 20" id="KW-0274">FAD</keyword>
<evidence type="ECO:0000256" key="11">
    <source>
        <dbReference type="ARBA" id="ARBA00022827"/>
    </source>
</evidence>
<evidence type="ECO:0000256" key="3">
    <source>
        <dbReference type="ARBA" id="ARBA00004496"/>
    </source>
</evidence>
<reference evidence="22 23" key="1">
    <citation type="submission" date="2019-09" db="EMBL/GenBank/DDBJ databases">
        <title>Nitrincola iocasae sp. nov., a bacterium isolated from the sediment collected at a cold seep field in South China Sea.</title>
        <authorList>
            <person name="Zhang H."/>
            <person name="Wang H."/>
            <person name="Li C."/>
        </authorList>
    </citation>
    <scope>NUCLEOTIDE SEQUENCE [LARGE SCALE GENOMIC DNA]</scope>
    <source>
        <strain evidence="22 23">KXZD1103</strain>
    </source>
</reference>
<dbReference type="Pfam" id="PF01565">
    <property type="entry name" value="FAD_binding_4"/>
    <property type="match status" value="1"/>
</dbReference>
<sequence>MLGLQKQISLRALNSFGFDSVAERYTEITQKAQIPALIDYCQEHALPCLLLGGGSNLVLSAHVPGVVARIRLQGIEVISRSQQTVRVRVAAGEPWHETVSWLLDQGFYGLENLALIPGTVGASPVQNIGAYGVELKDRVTAVNVYDTLQRQFTQLSPSECQFSYRDSLFKSVEPGRYIITSVEFELFLTPDHLVLNYQALQETCTTLAGSLAITPRHLFDAVCQLRRSKLPDPATLGNAGSFFKNPHVNEVKFQALKQTFSSLVAYPEGAGYKLAAGWLIESCGWKGKQFGQVGVYARQSLVLVNYGGGDRSQIEALALQIQDAVYSIFGVWLEPEPRYYP</sequence>
<comment type="catalytic activity">
    <reaction evidence="19 20">
        <text>UDP-N-acetyl-alpha-D-muramate + NADP(+) = UDP-N-acetyl-3-O-(1-carboxyvinyl)-alpha-D-glucosamine + NADPH + H(+)</text>
        <dbReference type="Rhea" id="RHEA:12248"/>
        <dbReference type="ChEBI" id="CHEBI:15378"/>
        <dbReference type="ChEBI" id="CHEBI:57783"/>
        <dbReference type="ChEBI" id="CHEBI:58349"/>
        <dbReference type="ChEBI" id="CHEBI:68483"/>
        <dbReference type="ChEBI" id="CHEBI:70757"/>
        <dbReference type="EC" id="1.3.1.98"/>
    </reaction>
</comment>
<evidence type="ECO:0000256" key="8">
    <source>
        <dbReference type="ARBA" id="ARBA00022490"/>
    </source>
</evidence>
<accession>A0A5J6LDA8</accession>
<evidence type="ECO:0000256" key="15">
    <source>
        <dbReference type="ARBA" id="ARBA00023002"/>
    </source>
</evidence>
<organism evidence="22 23">
    <name type="scientific">Nitrincola iocasae</name>
    <dbReference type="NCBI Taxonomy" id="2614693"/>
    <lineage>
        <taxon>Bacteria</taxon>
        <taxon>Pseudomonadati</taxon>
        <taxon>Pseudomonadota</taxon>
        <taxon>Gammaproteobacteria</taxon>
        <taxon>Oceanospirillales</taxon>
        <taxon>Oceanospirillaceae</taxon>
        <taxon>Nitrincola</taxon>
    </lineage>
</organism>
<keyword evidence="14 20" id="KW-0573">Peptidoglycan synthesis</keyword>
<dbReference type="NCBIfam" id="NF000755">
    <property type="entry name" value="PRK00046.1"/>
    <property type="match status" value="1"/>
</dbReference>
<evidence type="ECO:0000256" key="13">
    <source>
        <dbReference type="ARBA" id="ARBA00022960"/>
    </source>
</evidence>
<evidence type="ECO:0000256" key="18">
    <source>
        <dbReference type="ARBA" id="ARBA00031026"/>
    </source>
</evidence>
<comment type="subcellular location">
    <subcellularLocation>
        <location evidence="3 20">Cytoplasm</location>
    </subcellularLocation>
</comment>
<dbReference type="InterPro" id="IPR036635">
    <property type="entry name" value="MurB_C_sf"/>
</dbReference>
<dbReference type="GO" id="GO:0051301">
    <property type="term" value="P:cell division"/>
    <property type="evidence" value="ECO:0007669"/>
    <property type="project" value="UniProtKB-KW"/>
</dbReference>
<feature type="active site" evidence="20">
    <location>
        <position position="165"/>
    </location>
</feature>
<dbReference type="GO" id="GO:0071949">
    <property type="term" value="F:FAD binding"/>
    <property type="evidence" value="ECO:0007669"/>
    <property type="project" value="InterPro"/>
</dbReference>
<dbReference type="SUPFAM" id="SSF56176">
    <property type="entry name" value="FAD-binding/transporter-associated domain-like"/>
    <property type="match status" value="1"/>
</dbReference>
<evidence type="ECO:0000256" key="7">
    <source>
        <dbReference type="ARBA" id="ARBA00015188"/>
    </source>
</evidence>
<evidence type="ECO:0000256" key="19">
    <source>
        <dbReference type="ARBA" id="ARBA00048914"/>
    </source>
</evidence>
<evidence type="ECO:0000256" key="20">
    <source>
        <dbReference type="HAMAP-Rule" id="MF_00037"/>
    </source>
</evidence>
<keyword evidence="9 20" id="KW-0132">Cell division</keyword>